<dbReference type="PROSITE" id="PS51387">
    <property type="entry name" value="FAD_PCMH"/>
    <property type="match status" value="1"/>
</dbReference>
<dbReference type="Gene3D" id="3.30.465.10">
    <property type="match status" value="1"/>
</dbReference>
<dbReference type="PANTHER" id="PTHR10801">
    <property type="entry name" value="24-DEHYDROCHOLESTEROL REDUCTASE"/>
    <property type="match status" value="1"/>
</dbReference>
<dbReference type="GO" id="GO:0016020">
    <property type="term" value="C:membrane"/>
    <property type="evidence" value="ECO:0007669"/>
    <property type="project" value="UniProtKB-SubCell"/>
</dbReference>
<evidence type="ECO:0000313" key="7">
    <source>
        <dbReference type="EMBL" id="KAK3680017.1"/>
    </source>
</evidence>
<evidence type="ECO:0000313" key="8">
    <source>
        <dbReference type="Proteomes" id="UP001274830"/>
    </source>
</evidence>
<keyword evidence="8" id="KW-1185">Reference proteome</keyword>
<accession>A0AAE0WXN3</accession>
<name>A0AAE0WXN3_9PEZI</name>
<evidence type="ECO:0000256" key="5">
    <source>
        <dbReference type="ARBA" id="ARBA00023136"/>
    </source>
</evidence>
<evidence type="ECO:0000256" key="1">
    <source>
        <dbReference type="ARBA" id="ARBA00004167"/>
    </source>
</evidence>
<dbReference type="EMBL" id="JAUTXT010000001">
    <property type="protein sequence ID" value="KAK3680017.1"/>
    <property type="molecule type" value="Genomic_DNA"/>
</dbReference>
<keyword evidence="3" id="KW-0812">Transmembrane</keyword>
<dbReference type="InterPro" id="IPR036318">
    <property type="entry name" value="FAD-bd_PCMH-like_sf"/>
</dbReference>
<dbReference type="InterPro" id="IPR040165">
    <property type="entry name" value="Diminuto-like"/>
</dbReference>
<dbReference type="Pfam" id="PF01565">
    <property type="entry name" value="FAD_binding_4"/>
    <property type="match status" value="1"/>
</dbReference>
<keyword evidence="5" id="KW-0472">Membrane</keyword>
<dbReference type="PANTHER" id="PTHR10801:SF10">
    <property type="entry name" value="FAD BINDING DOMAIN PROTEIN (AFU_ORTHOLOGUE AFUA_6G14300)"/>
    <property type="match status" value="1"/>
</dbReference>
<evidence type="ECO:0000259" key="6">
    <source>
        <dbReference type="PROSITE" id="PS51387"/>
    </source>
</evidence>
<dbReference type="GO" id="GO:0050614">
    <property type="term" value="F:Delta24-sterol reductase activity"/>
    <property type="evidence" value="ECO:0007669"/>
    <property type="project" value="UniProtKB-EC"/>
</dbReference>
<evidence type="ECO:0000256" key="4">
    <source>
        <dbReference type="ARBA" id="ARBA00022989"/>
    </source>
</evidence>
<dbReference type="Proteomes" id="UP001274830">
    <property type="component" value="Unassembled WGS sequence"/>
</dbReference>
<dbReference type="InterPro" id="IPR016166">
    <property type="entry name" value="FAD-bd_PCMH"/>
</dbReference>
<sequence>MNGELISHESTSKWMSKWTNSIPQPDGTIDLLHEHRKAVANVAASVRSFHDRGEKFRIYHGSTNSTRKSAMGRDANTVVDTSQLNKVLLVHADEDTPYALVQPNVPMDRLVEETLKYNLIPPVVMEFPGITVGGGYAGTSGESSSFKHGFFDQTLDQIEIVLANGDVVTCSEDEHRDLFRGAAGAVGTLGVTTLVRLRLRKACKYVETTYHPVKGGMDEAMAKLKLFTNRPDEVDYLDGIMFSKTRGAIITGRLTDNPTPGIPVQRFSAPGDPWFYLHVQDKIGNHSESASEAVPLPEYLFRYDRGGFWVGAAAFDYFKPLPFNSFTCWFLDDFLHTRMLYNALHSSGQSERLIVQDLALPYATAKDFVDFTDSRFNIYPLWLCPLKQSVLPTMHPHLNEKESDGTTLKPMLNVGLWGLAPPEHKAFLEANRELEAKLLELGGMKWLYAQTYYTEEEFWSQFDKSSYDALRDKYHASSLATVYEKVHVKHGKGGSDEELDKTWTQLLFDMWPVSGLYGLTKSIESREYMKARDATWKHWVPR</sequence>
<protein>
    <recommendedName>
        <fullName evidence="2">Delta(24)-sterol reductase</fullName>
        <ecNumber evidence="2">1.3.1.72</ecNumber>
    </recommendedName>
</protein>
<keyword evidence="4" id="KW-1133">Transmembrane helix</keyword>
<reference evidence="7" key="1">
    <citation type="submission" date="2023-07" db="EMBL/GenBank/DDBJ databases">
        <title>Black Yeasts Isolated from many extreme environments.</title>
        <authorList>
            <person name="Coleine C."/>
            <person name="Stajich J.E."/>
            <person name="Selbmann L."/>
        </authorList>
    </citation>
    <scope>NUCLEOTIDE SEQUENCE</scope>
    <source>
        <strain evidence="7">CCFEE 5485</strain>
    </source>
</reference>
<dbReference type="SUPFAM" id="SSF56176">
    <property type="entry name" value="FAD-binding/transporter-associated domain-like"/>
    <property type="match status" value="1"/>
</dbReference>
<dbReference type="InterPro" id="IPR006094">
    <property type="entry name" value="Oxid_FAD_bind_N"/>
</dbReference>
<evidence type="ECO:0000256" key="3">
    <source>
        <dbReference type="ARBA" id="ARBA00022692"/>
    </source>
</evidence>
<gene>
    <name evidence="7" type="ORF">LTR78_000394</name>
</gene>
<feature type="domain" description="FAD-binding PCMH-type" evidence="6">
    <location>
        <begin position="21"/>
        <end position="202"/>
    </location>
</feature>
<comment type="caution">
    <text evidence="7">The sequence shown here is derived from an EMBL/GenBank/DDBJ whole genome shotgun (WGS) entry which is preliminary data.</text>
</comment>
<comment type="subcellular location">
    <subcellularLocation>
        <location evidence="1">Membrane</location>
        <topology evidence="1">Single-pass membrane protein</topology>
    </subcellularLocation>
</comment>
<evidence type="ECO:0000256" key="2">
    <source>
        <dbReference type="ARBA" id="ARBA00012405"/>
    </source>
</evidence>
<dbReference type="GO" id="GO:0008202">
    <property type="term" value="P:steroid metabolic process"/>
    <property type="evidence" value="ECO:0007669"/>
    <property type="project" value="TreeGrafter"/>
</dbReference>
<dbReference type="AlphaFoldDB" id="A0AAE0WXN3"/>
<dbReference type="GO" id="GO:0005737">
    <property type="term" value="C:cytoplasm"/>
    <property type="evidence" value="ECO:0007669"/>
    <property type="project" value="TreeGrafter"/>
</dbReference>
<dbReference type="GO" id="GO:0071949">
    <property type="term" value="F:FAD binding"/>
    <property type="evidence" value="ECO:0007669"/>
    <property type="project" value="InterPro"/>
</dbReference>
<proteinExistence type="predicted"/>
<dbReference type="GO" id="GO:0000246">
    <property type="term" value="F:Delta24(24-1) sterol reductase activity"/>
    <property type="evidence" value="ECO:0007669"/>
    <property type="project" value="TreeGrafter"/>
</dbReference>
<dbReference type="EC" id="1.3.1.72" evidence="2"/>
<organism evidence="7 8">
    <name type="scientific">Recurvomyces mirabilis</name>
    <dbReference type="NCBI Taxonomy" id="574656"/>
    <lineage>
        <taxon>Eukaryota</taxon>
        <taxon>Fungi</taxon>
        <taxon>Dikarya</taxon>
        <taxon>Ascomycota</taxon>
        <taxon>Pezizomycotina</taxon>
        <taxon>Dothideomycetes</taxon>
        <taxon>Dothideomycetidae</taxon>
        <taxon>Mycosphaerellales</taxon>
        <taxon>Teratosphaeriaceae</taxon>
        <taxon>Recurvomyces</taxon>
    </lineage>
</organism>
<dbReference type="InterPro" id="IPR016169">
    <property type="entry name" value="FAD-bd_PCMH_sub2"/>
</dbReference>